<comment type="subcellular location">
    <subcellularLocation>
        <location evidence="1">Membrane</location>
        <topology evidence="1">Multi-pass membrane protein</topology>
    </subcellularLocation>
</comment>
<evidence type="ECO:0000259" key="12">
    <source>
        <dbReference type="PROSITE" id="PS50262"/>
    </source>
</evidence>
<proteinExistence type="inferred from homology"/>
<evidence type="ECO:0000256" key="1">
    <source>
        <dbReference type="ARBA" id="ARBA00004141"/>
    </source>
</evidence>
<feature type="chain" id="PRO_5043519927" description="G-protein coupled receptors family 1 profile domain-containing protein" evidence="11">
    <location>
        <begin position="18"/>
        <end position="225"/>
    </location>
</feature>
<sequence>MKFEALQFLLIFFSVDTMEYHPHSQHFVKGEPNEKAQTKGEIIRMDLADSSYEHIKEERALRNESKFFEGHNDAGNISADDSEDEEMWRREERNETDENSTDYIYTFNIEDIEEFIYPKTWTWILISFHVLVFVVGILGNFLVCVAVYRNHTMRTVTNYFIVNLALADFLVIIFCLPPTVVWDVTMTWFFGVFMCKLVLFFQVFGDWGFICDDFIQLHTGIKICP</sequence>
<keyword evidence="3 10" id="KW-0812">Transmembrane</keyword>
<dbReference type="Proteomes" id="UP001431783">
    <property type="component" value="Unassembled WGS sequence"/>
</dbReference>
<evidence type="ECO:0000256" key="5">
    <source>
        <dbReference type="ARBA" id="ARBA00023040"/>
    </source>
</evidence>
<dbReference type="InterPro" id="IPR000276">
    <property type="entry name" value="GPCR_Rhodpsn"/>
</dbReference>
<comment type="similarity">
    <text evidence="2">Belongs to the G-protein coupled receptor 1 family.</text>
</comment>
<dbReference type="Gene3D" id="1.20.1070.10">
    <property type="entry name" value="Rhodopsin 7-helix transmembrane proteins"/>
    <property type="match status" value="1"/>
</dbReference>
<keyword evidence="6 10" id="KW-0472">Membrane</keyword>
<dbReference type="GO" id="GO:0005886">
    <property type="term" value="C:plasma membrane"/>
    <property type="evidence" value="ECO:0007669"/>
    <property type="project" value="TreeGrafter"/>
</dbReference>
<evidence type="ECO:0000256" key="8">
    <source>
        <dbReference type="ARBA" id="ARBA00023224"/>
    </source>
</evidence>
<feature type="transmembrane region" description="Helical" evidence="10">
    <location>
        <begin position="188"/>
        <end position="209"/>
    </location>
</feature>
<keyword evidence="14" id="KW-1185">Reference proteome</keyword>
<dbReference type="GO" id="GO:0004930">
    <property type="term" value="F:G protein-coupled receptor activity"/>
    <property type="evidence" value="ECO:0007669"/>
    <property type="project" value="UniProtKB-KW"/>
</dbReference>
<evidence type="ECO:0000256" key="10">
    <source>
        <dbReference type="SAM" id="Phobius"/>
    </source>
</evidence>
<evidence type="ECO:0000256" key="6">
    <source>
        <dbReference type="ARBA" id="ARBA00023136"/>
    </source>
</evidence>
<feature type="signal peptide" evidence="11">
    <location>
        <begin position="1"/>
        <end position="17"/>
    </location>
</feature>
<dbReference type="Pfam" id="PF00001">
    <property type="entry name" value="7tm_1"/>
    <property type="match status" value="1"/>
</dbReference>
<dbReference type="SUPFAM" id="SSF81321">
    <property type="entry name" value="Family A G protein-coupled receptor-like"/>
    <property type="match status" value="1"/>
</dbReference>
<evidence type="ECO:0000256" key="9">
    <source>
        <dbReference type="SAM" id="MobiDB-lite"/>
    </source>
</evidence>
<feature type="region of interest" description="Disordered" evidence="9">
    <location>
        <begin position="70"/>
        <end position="95"/>
    </location>
</feature>
<accession>A0AAW1UYJ7</accession>
<dbReference type="PANTHER" id="PTHR45695:SF15">
    <property type="entry name" value="OPSIN RH2"/>
    <property type="match status" value="1"/>
</dbReference>
<evidence type="ECO:0000313" key="13">
    <source>
        <dbReference type="EMBL" id="KAK9887515.1"/>
    </source>
</evidence>
<dbReference type="InterPro" id="IPR017452">
    <property type="entry name" value="GPCR_Rhodpsn_7TM"/>
</dbReference>
<dbReference type="AlphaFoldDB" id="A0AAW1UYJ7"/>
<name>A0AAW1UYJ7_9CUCU</name>
<organism evidence="13 14">
    <name type="scientific">Henosepilachna vigintioctopunctata</name>
    <dbReference type="NCBI Taxonomy" id="420089"/>
    <lineage>
        <taxon>Eukaryota</taxon>
        <taxon>Metazoa</taxon>
        <taxon>Ecdysozoa</taxon>
        <taxon>Arthropoda</taxon>
        <taxon>Hexapoda</taxon>
        <taxon>Insecta</taxon>
        <taxon>Pterygota</taxon>
        <taxon>Neoptera</taxon>
        <taxon>Endopterygota</taxon>
        <taxon>Coleoptera</taxon>
        <taxon>Polyphaga</taxon>
        <taxon>Cucujiformia</taxon>
        <taxon>Coccinelloidea</taxon>
        <taxon>Coccinellidae</taxon>
        <taxon>Epilachninae</taxon>
        <taxon>Epilachnini</taxon>
        <taxon>Henosepilachna</taxon>
    </lineage>
</organism>
<gene>
    <name evidence="13" type="ORF">WA026_023066</name>
</gene>
<feature type="transmembrane region" description="Helical" evidence="10">
    <location>
        <begin position="121"/>
        <end position="148"/>
    </location>
</feature>
<evidence type="ECO:0000313" key="14">
    <source>
        <dbReference type="Proteomes" id="UP001431783"/>
    </source>
</evidence>
<keyword evidence="7" id="KW-0675">Receptor</keyword>
<feature type="domain" description="G-protein coupled receptors family 1 profile" evidence="12">
    <location>
        <begin position="139"/>
        <end position="204"/>
    </location>
</feature>
<keyword evidence="4 10" id="KW-1133">Transmembrane helix</keyword>
<dbReference type="PANTHER" id="PTHR45695">
    <property type="entry name" value="LEUCOKININ RECEPTOR-RELATED"/>
    <property type="match status" value="1"/>
</dbReference>
<keyword evidence="11" id="KW-0732">Signal</keyword>
<dbReference type="EMBL" id="JARQZJ010000112">
    <property type="protein sequence ID" value="KAK9887515.1"/>
    <property type="molecule type" value="Genomic_DNA"/>
</dbReference>
<keyword evidence="5" id="KW-0297">G-protein coupled receptor</keyword>
<evidence type="ECO:0000256" key="11">
    <source>
        <dbReference type="SAM" id="SignalP"/>
    </source>
</evidence>
<evidence type="ECO:0000256" key="4">
    <source>
        <dbReference type="ARBA" id="ARBA00022989"/>
    </source>
</evidence>
<dbReference type="PROSITE" id="PS50262">
    <property type="entry name" value="G_PROTEIN_RECEP_F1_2"/>
    <property type="match status" value="1"/>
</dbReference>
<reference evidence="13 14" key="1">
    <citation type="submission" date="2023-03" db="EMBL/GenBank/DDBJ databases">
        <title>Genome insight into feeding habits of ladybird beetles.</title>
        <authorList>
            <person name="Li H.-S."/>
            <person name="Huang Y.-H."/>
            <person name="Pang H."/>
        </authorList>
    </citation>
    <scope>NUCLEOTIDE SEQUENCE [LARGE SCALE GENOMIC DNA]</scope>
    <source>
        <strain evidence="13">SYSU_2023b</strain>
        <tissue evidence="13">Whole body</tissue>
    </source>
</reference>
<keyword evidence="8" id="KW-0807">Transducer</keyword>
<dbReference type="PRINTS" id="PR00237">
    <property type="entry name" value="GPCRRHODOPSN"/>
</dbReference>
<comment type="caution">
    <text evidence="13">The sequence shown here is derived from an EMBL/GenBank/DDBJ whole genome shotgun (WGS) entry which is preliminary data.</text>
</comment>
<evidence type="ECO:0000256" key="3">
    <source>
        <dbReference type="ARBA" id="ARBA00022692"/>
    </source>
</evidence>
<evidence type="ECO:0000256" key="7">
    <source>
        <dbReference type="ARBA" id="ARBA00023170"/>
    </source>
</evidence>
<feature type="transmembrane region" description="Helical" evidence="10">
    <location>
        <begin position="160"/>
        <end position="182"/>
    </location>
</feature>
<evidence type="ECO:0000256" key="2">
    <source>
        <dbReference type="ARBA" id="ARBA00010663"/>
    </source>
</evidence>
<protein>
    <recommendedName>
        <fullName evidence="12">G-protein coupled receptors family 1 profile domain-containing protein</fullName>
    </recommendedName>
</protein>